<feature type="transmembrane region" description="Helical" evidence="1">
    <location>
        <begin position="27"/>
        <end position="48"/>
    </location>
</feature>
<dbReference type="RefSeq" id="WP_319953284.1">
    <property type="nucleotide sequence ID" value="NZ_JAXAVX010000002.1"/>
</dbReference>
<keyword evidence="1" id="KW-0812">Transmembrane</keyword>
<keyword evidence="1" id="KW-0472">Membrane</keyword>
<evidence type="ECO:0000256" key="1">
    <source>
        <dbReference type="SAM" id="Phobius"/>
    </source>
</evidence>
<feature type="transmembrane region" description="Helical" evidence="1">
    <location>
        <begin position="53"/>
        <end position="73"/>
    </location>
</feature>
<keyword evidence="1" id="KW-1133">Transmembrane helix</keyword>
<protein>
    <submittedName>
        <fullName evidence="2">Uncharacterized protein</fullName>
    </submittedName>
</protein>
<comment type="caution">
    <text evidence="2">The sequence shown here is derived from an EMBL/GenBank/DDBJ whole genome shotgun (WGS) entry which is preliminary data.</text>
</comment>
<sequence>MSATPSQQDYDAPVDLDPEGAPTANKFLMQIIGAALVVIVLFTVAVIVDSPILIAIALISIAPGILYVVRAIFHMMSTDDTPH</sequence>
<evidence type="ECO:0000313" key="3">
    <source>
        <dbReference type="Proteomes" id="UP001277761"/>
    </source>
</evidence>
<proteinExistence type="predicted"/>
<dbReference type="EMBL" id="JAXAVX010000002">
    <property type="protein sequence ID" value="MDX8151131.1"/>
    <property type="molecule type" value="Genomic_DNA"/>
</dbReference>
<name>A0ABU4VH51_9ACTN</name>
<organism evidence="2 3">
    <name type="scientific">Patulibacter brassicae</name>
    <dbReference type="NCBI Taxonomy" id="1705717"/>
    <lineage>
        <taxon>Bacteria</taxon>
        <taxon>Bacillati</taxon>
        <taxon>Actinomycetota</taxon>
        <taxon>Thermoleophilia</taxon>
        <taxon>Solirubrobacterales</taxon>
        <taxon>Patulibacteraceae</taxon>
        <taxon>Patulibacter</taxon>
    </lineage>
</organism>
<reference evidence="2 3" key="1">
    <citation type="submission" date="2023-11" db="EMBL/GenBank/DDBJ databases">
        <authorList>
            <person name="Xu M."/>
            <person name="Jiang T."/>
        </authorList>
    </citation>
    <scope>NUCLEOTIDE SEQUENCE [LARGE SCALE GENOMIC DNA]</scope>
    <source>
        <strain evidence="2 3">SD</strain>
    </source>
</reference>
<dbReference type="Proteomes" id="UP001277761">
    <property type="component" value="Unassembled WGS sequence"/>
</dbReference>
<gene>
    <name evidence="2" type="ORF">SK069_05970</name>
</gene>
<accession>A0ABU4VH51</accession>
<keyword evidence="3" id="KW-1185">Reference proteome</keyword>
<evidence type="ECO:0000313" key="2">
    <source>
        <dbReference type="EMBL" id="MDX8151131.1"/>
    </source>
</evidence>